<dbReference type="AlphaFoldDB" id="A0ABD4Z7W4"/>
<dbReference type="GO" id="GO:0008233">
    <property type="term" value="F:peptidase activity"/>
    <property type="evidence" value="ECO:0007669"/>
    <property type="project" value="UniProtKB-KW"/>
</dbReference>
<accession>A0ABD4Z7W4</accession>
<proteinExistence type="predicted"/>
<comment type="caution">
    <text evidence="1">The sequence shown here is derived from an EMBL/GenBank/DDBJ whole genome shotgun (WGS) entry which is preliminary data.</text>
</comment>
<dbReference type="RefSeq" id="WP_285274084.1">
    <property type="nucleotide sequence ID" value="NZ_JASNVW010000004.1"/>
</dbReference>
<name>A0ABD4Z7W4_9CREN</name>
<dbReference type="Gene3D" id="3.40.50.1450">
    <property type="entry name" value="HybD-like"/>
    <property type="match status" value="1"/>
</dbReference>
<keyword evidence="1" id="KW-0645">Protease</keyword>
<dbReference type="PANTHER" id="PTHR30302">
    <property type="entry name" value="HYDROGENASE 1 MATURATION PROTEASE"/>
    <property type="match status" value="1"/>
</dbReference>
<dbReference type="Pfam" id="PF01750">
    <property type="entry name" value="HycI"/>
    <property type="match status" value="1"/>
</dbReference>
<keyword evidence="1" id="KW-0378">Hydrolase</keyword>
<dbReference type="InterPro" id="IPR000671">
    <property type="entry name" value="Peptidase_A31"/>
</dbReference>
<evidence type="ECO:0000313" key="2">
    <source>
        <dbReference type="Proteomes" id="UP001529235"/>
    </source>
</evidence>
<sequence length="166" mass="18781">MVKKLNIEDACNFIQNLMLSKYLIVCIGTLLRGDDGACLEFCNKLRDYNIYENVINCEFGLENCISEISREKFDKIAICDAVISESIEPGSIVHLNFEDINEDIVFATTHSIPLSLSMKILQNIISLSDIKIFGIVAYDLGVKMELSPIVMETIDKITNCLRNRQH</sequence>
<evidence type="ECO:0000313" key="1">
    <source>
        <dbReference type="EMBL" id="MDK6029097.1"/>
    </source>
</evidence>
<keyword evidence="2" id="KW-1185">Reference proteome</keyword>
<dbReference type="GO" id="GO:0006508">
    <property type="term" value="P:proteolysis"/>
    <property type="evidence" value="ECO:0007669"/>
    <property type="project" value="UniProtKB-KW"/>
</dbReference>
<protein>
    <submittedName>
        <fullName evidence="1">Hydrogenase maturation protease</fullName>
    </submittedName>
</protein>
<organism evidence="1 2">
    <name type="scientific">Ignisphaera cupida</name>
    <dbReference type="NCBI Taxonomy" id="3050454"/>
    <lineage>
        <taxon>Archaea</taxon>
        <taxon>Thermoproteota</taxon>
        <taxon>Thermoprotei</taxon>
        <taxon>Desulfurococcales</taxon>
        <taxon>Desulfurococcaceae</taxon>
        <taxon>Ignisphaera</taxon>
    </lineage>
</organism>
<reference evidence="1 2" key="1">
    <citation type="submission" date="2023-05" db="EMBL/GenBank/DDBJ databases">
        <title>A new hyperthermophilic archaea 'Ignisphaera cupida' sp. nov. and description of the family 'Ignisphaeraceae' fam. nov.</title>
        <authorList>
            <person name="Podosokorskaya O.A."/>
            <person name="Elcheninov A.G."/>
            <person name="Klukina A."/>
            <person name="Merkel A.Y."/>
        </authorList>
    </citation>
    <scope>NUCLEOTIDE SEQUENCE [LARGE SCALE GENOMIC DNA]</scope>
    <source>
        <strain evidence="1 2">4213-co</strain>
    </source>
</reference>
<dbReference type="PANTHER" id="PTHR30302:SF7">
    <property type="entry name" value="F420-NONREDUCING HYDROGENASE II"/>
    <property type="match status" value="1"/>
</dbReference>
<dbReference type="Proteomes" id="UP001529235">
    <property type="component" value="Unassembled WGS sequence"/>
</dbReference>
<dbReference type="NCBIfam" id="TIGR00072">
    <property type="entry name" value="hydrog_prot"/>
    <property type="match status" value="1"/>
</dbReference>
<gene>
    <name evidence="1" type="ORF">QPL79_06945</name>
</gene>
<dbReference type="SUPFAM" id="SSF53163">
    <property type="entry name" value="HybD-like"/>
    <property type="match status" value="1"/>
</dbReference>
<dbReference type="InterPro" id="IPR023430">
    <property type="entry name" value="Pept_HybD-like_dom_sf"/>
</dbReference>
<dbReference type="EMBL" id="JASNVW010000004">
    <property type="protein sequence ID" value="MDK6029097.1"/>
    <property type="molecule type" value="Genomic_DNA"/>
</dbReference>